<dbReference type="Proteomes" id="UP001597079">
    <property type="component" value="Unassembled WGS sequence"/>
</dbReference>
<sequence length="142" mass="16123">MSIKASYLASELVRVCGSWVETPSKEILEHVGTVEILEHVGTITDHLLTAANGVPTDIVEQIHEIPESTWYLAWEIFHEVTSGKLIPPLVGLAEVAEILDWDRRKVATYIKRGSLPEPIQRLRSGPIWTRKQIAEYQERIQK</sequence>
<reference evidence="2" key="1">
    <citation type="journal article" date="2019" name="Int. J. Syst. Evol. Microbiol.">
        <title>The Global Catalogue of Microorganisms (GCM) 10K type strain sequencing project: providing services to taxonomists for standard genome sequencing and annotation.</title>
        <authorList>
            <consortium name="The Broad Institute Genomics Platform"/>
            <consortium name="The Broad Institute Genome Sequencing Center for Infectious Disease"/>
            <person name="Wu L."/>
            <person name="Ma J."/>
        </authorList>
    </citation>
    <scope>NUCLEOTIDE SEQUENCE [LARGE SCALE GENOMIC DNA]</scope>
    <source>
        <strain evidence="2">CGMCC 1.12286</strain>
    </source>
</reference>
<dbReference type="EMBL" id="JBHUCX010000017">
    <property type="protein sequence ID" value="MFD1674117.1"/>
    <property type="molecule type" value="Genomic_DNA"/>
</dbReference>
<evidence type="ECO:0000313" key="1">
    <source>
        <dbReference type="EMBL" id="MFD1674117.1"/>
    </source>
</evidence>
<keyword evidence="2" id="KW-1185">Reference proteome</keyword>
<organism evidence="1 2">
    <name type="scientific">Alicyclobacillus fodiniaquatilis</name>
    <dbReference type="NCBI Taxonomy" id="1661150"/>
    <lineage>
        <taxon>Bacteria</taxon>
        <taxon>Bacillati</taxon>
        <taxon>Bacillota</taxon>
        <taxon>Bacilli</taxon>
        <taxon>Bacillales</taxon>
        <taxon>Alicyclobacillaceae</taxon>
        <taxon>Alicyclobacillus</taxon>
    </lineage>
</organism>
<dbReference type="RefSeq" id="WP_377941872.1">
    <property type="nucleotide sequence ID" value="NZ_JBHUCX010000017.1"/>
</dbReference>
<accession>A0ABW4JCV0</accession>
<name>A0ABW4JCV0_9BACL</name>
<evidence type="ECO:0008006" key="3">
    <source>
        <dbReference type="Google" id="ProtNLM"/>
    </source>
</evidence>
<gene>
    <name evidence="1" type="ORF">ACFSB2_05250</name>
</gene>
<evidence type="ECO:0000313" key="2">
    <source>
        <dbReference type="Proteomes" id="UP001597079"/>
    </source>
</evidence>
<proteinExistence type="predicted"/>
<comment type="caution">
    <text evidence="1">The sequence shown here is derived from an EMBL/GenBank/DDBJ whole genome shotgun (WGS) entry which is preliminary data.</text>
</comment>
<protein>
    <recommendedName>
        <fullName evidence="3">Helix-turn-helix domain-containing protein</fullName>
    </recommendedName>
</protein>